<dbReference type="RefSeq" id="XP_038077289.1">
    <property type="nucleotide sequence ID" value="XM_038221361.1"/>
</dbReference>
<feature type="compositionally biased region" description="Low complexity" evidence="1">
    <location>
        <begin position="187"/>
        <end position="203"/>
    </location>
</feature>
<name>A0A914BME6_PATMI</name>
<dbReference type="EnsemblMetazoa" id="XM_038221361.1">
    <property type="protein sequence ID" value="XP_038077289.1"/>
    <property type="gene ID" value="LOC119745137"/>
</dbReference>
<proteinExistence type="predicted"/>
<feature type="region of interest" description="Disordered" evidence="1">
    <location>
        <begin position="137"/>
        <end position="236"/>
    </location>
</feature>
<reference evidence="2" key="1">
    <citation type="submission" date="2022-11" db="UniProtKB">
        <authorList>
            <consortium name="EnsemblMetazoa"/>
        </authorList>
    </citation>
    <scope>IDENTIFICATION</scope>
</reference>
<feature type="region of interest" description="Disordered" evidence="1">
    <location>
        <begin position="1"/>
        <end position="54"/>
    </location>
</feature>
<keyword evidence="3" id="KW-1185">Reference proteome</keyword>
<protein>
    <submittedName>
        <fullName evidence="2">Uncharacterized protein</fullName>
    </submittedName>
</protein>
<organism evidence="2 3">
    <name type="scientific">Patiria miniata</name>
    <name type="common">Bat star</name>
    <name type="synonym">Asterina miniata</name>
    <dbReference type="NCBI Taxonomy" id="46514"/>
    <lineage>
        <taxon>Eukaryota</taxon>
        <taxon>Metazoa</taxon>
        <taxon>Echinodermata</taxon>
        <taxon>Eleutherozoa</taxon>
        <taxon>Asterozoa</taxon>
        <taxon>Asteroidea</taxon>
        <taxon>Valvatacea</taxon>
        <taxon>Valvatida</taxon>
        <taxon>Asterinidae</taxon>
        <taxon>Patiria</taxon>
    </lineage>
</organism>
<evidence type="ECO:0000256" key="1">
    <source>
        <dbReference type="SAM" id="MobiDB-lite"/>
    </source>
</evidence>
<evidence type="ECO:0000313" key="3">
    <source>
        <dbReference type="Proteomes" id="UP000887568"/>
    </source>
</evidence>
<sequence>MPKSKKNAAAASEKVSGARRPRGRPRSSSASRPSRRRSGAAVSEAPPMPAPTYAVPAAPLRWTATGPGRPAKSSCTACSSKVCPCNSAALDIPAPKHGRSSQHNQRAPSLGFRLACPFAHKRSALDWWRHVAQNLPKWGPPPTPDQEVTLPPSPSTDTTREDPPAGVGGQLAEEGPLPVQTGKGTLPPEATAAAAPEGPGSEDAGSDAELAEPEGGQPSSPPLCWLLGESPGVAGR</sequence>
<evidence type="ECO:0000313" key="2">
    <source>
        <dbReference type="EnsemblMetazoa" id="XP_038077289.1"/>
    </source>
</evidence>
<accession>A0A914BME6</accession>
<dbReference type="Proteomes" id="UP000887568">
    <property type="component" value="Unplaced"/>
</dbReference>
<dbReference type="GeneID" id="119745137"/>
<dbReference type="AlphaFoldDB" id="A0A914BME6"/>